<keyword evidence="2" id="KW-1185">Reference proteome</keyword>
<name>A0A1N6K0X7_9BACT</name>
<protein>
    <submittedName>
        <fullName evidence="1">Immunity protein 49</fullName>
    </submittedName>
</protein>
<proteinExistence type="predicted"/>
<dbReference type="AlphaFoldDB" id="A0A1N6K0X7"/>
<dbReference type="EMBL" id="FSRA01000002">
    <property type="protein sequence ID" value="SIO50123.1"/>
    <property type="molecule type" value="Genomic_DNA"/>
</dbReference>
<gene>
    <name evidence="1" type="ORF">SAMN04488055_4842</name>
</gene>
<organism evidence="1 2">
    <name type="scientific">Chitinophaga niabensis</name>
    <dbReference type="NCBI Taxonomy" id="536979"/>
    <lineage>
        <taxon>Bacteria</taxon>
        <taxon>Pseudomonadati</taxon>
        <taxon>Bacteroidota</taxon>
        <taxon>Chitinophagia</taxon>
        <taxon>Chitinophagales</taxon>
        <taxon>Chitinophagaceae</taxon>
        <taxon>Chitinophaga</taxon>
    </lineage>
</organism>
<dbReference type="Proteomes" id="UP000185003">
    <property type="component" value="Unassembled WGS sequence"/>
</dbReference>
<dbReference type="OrthoDB" id="1436963at2"/>
<evidence type="ECO:0000313" key="1">
    <source>
        <dbReference type="EMBL" id="SIO50123.1"/>
    </source>
</evidence>
<sequence length="253" mass="29242">MEKESDKKERLSAVCQGITANYPRLMNALEAGTTNERFLSMTLWGHYESFALKAFFIDEDVAKAKRYFYNCGLRDVFLTARYDEKILDFGINHLSYALLSDNETLIREYANLRHSNYEAMIQNGRSTPMFALQCLIKEDWSEFERAMAIINTKTIRKLGMALDAEFYTALAEKNKEKIQQVIEELVSPKVHKKRNVHHILKNEFISHPAIGYAKLAWLKGIEVEIRSPLIPRELLEVAPLAVYEEIDLNETLS</sequence>
<accession>A0A1N6K0X7</accession>
<dbReference type="InterPro" id="IPR029074">
    <property type="entry name" value="Imm49"/>
</dbReference>
<dbReference type="RefSeq" id="WP_074242133.1">
    <property type="nucleotide sequence ID" value="NZ_FSRA01000002.1"/>
</dbReference>
<reference evidence="1 2" key="1">
    <citation type="submission" date="2016-11" db="EMBL/GenBank/DDBJ databases">
        <authorList>
            <person name="Jaros S."/>
            <person name="Januszkiewicz K."/>
            <person name="Wedrychowicz H."/>
        </authorList>
    </citation>
    <scope>NUCLEOTIDE SEQUENCE [LARGE SCALE GENOMIC DNA]</scope>
    <source>
        <strain evidence="1 2">DSM 24787</strain>
    </source>
</reference>
<dbReference type="Pfam" id="PF15575">
    <property type="entry name" value="Imm49"/>
    <property type="match status" value="1"/>
</dbReference>
<evidence type="ECO:0000313" key="2">
    <source>
        <dbReference type="Proteomes" id="UP000185003"/>
    </source>
</evidence>